<keyword evidence="6 7" id="KW-0414">Isoprene biosynthesis</keyword>
<dbReference type="EC" id="2.7.7.60" evidence="7"/>
<feature type="site" description="Transition state stabilizer" evidence="7">
    <location>
        <position position="15"/>
    </location>
</feature>
<dbReference type="Proteomes" id="UP000320461">
    <property type="component" value="Unassembled WGS sequence"/>
</dbReference>
<dbReference type="GO" id="GO:0019288">
    <property type="term" value="P:isopentenyl diphosphate biosynthetic process, methylerythritol 4-phosphate pathway"/>
    <property type="evidence" value="ECO:0007669"/>
    <property type="project" value="UniProtKB-UniRule"/>
</dbReference>
<accession>A0A4Y3KMH1</accession>
<dbReference type="InterPro" id="IPR034683">
    <property type="entry name" value="IspD/TarI"/>
</dbReference>
<sequence>MSVVAVLTAAGSGSRLGHALPKALVPLRGEALVVHAARRLLDASGAHGPLLDEIVVTAPAEHLDAFVVALAATPTEGPGTPSPGPRVRVVAGGATRQASVAAGLAALGAHLDAGTTVLVHDAARPFAPAELVARVVAAVAAGHEAVVPGLPVTDTVKRVGPADAGGAEPVRATVERADLRAVQTPQGFTLGLLRRAHDEAARHAHDESLAATDDAGLVERLGHAVWVVAGDERAAKITTARDLRVAELLGDA</sequence>
<protein>
    <recommendedName>
        <fullName evidence="7">2-C-methyl-D-erythritol 4-phosphate cytidylyltransferase</fullName>
        <ecNumber evidence="7">2.7.7.60</ecNumber>
    </recommendedName>
    <alternativeName>
        <fullName evidence="7">4-diphosphocytidyl-2C-methyl-D-erythritol synthase</fullName>
    </alternativeName>
    <alternativeName>
        <fullName evidence="7">MEP cytidylyltransferase</fullName>
        <shortName evidence="7">MCT</shortName>
    </alternativeName>
</protein>
<dbReference type="InterPro" id="IPR050088">
    <property type="entry name" value="IspD/TarI_cytidylyltransf_bact"/>
</dbReference>
<evidence type="ECO:0000313" key="9">
    <source>
        <dbReference type="Proteomes" id="UP000320461"/>
    </source>
</evidence>
<dbReference type="PANTHER" id="PTHR32125:SF4">
    <property type="entry name" value="2-C-METHYL-D-ERYTHRITOL 4-PHOSPHATE CYTIDYLYLTRANSFERASE, CHLOROPLASTIC"/>
    <property type="match status" value="1"/>
</dbReference>
<organism evidence="8 9">
    <name type="scientific">Cellulomonas gelida</name>
    <dbReference type="NCBI Taxonomy" id="1712"/>
    <lineage>
        <taxon>Bacteria</taxon>
        <taxon>Bacillati</taxon>
        <taxon>Actinomycetota</taxon>
        <taxon>Actinomycetes</taxon>
        <taxon>Micrococcales</taxon>
        <taxon>Cellulomonadaceae</taxon>
        <taxon>Cellulomonas</taxon>
    </lineage>
</organism>
<evidence type="ECO:0000256" key="2">
    <source>
        <dbReference type="ARBA" id="ARBA00004787"/>
    </source>
</evidence>
<reference evidence="8 9" key="1">
    <citation type="submission" date="2019-06" db="EMBL/GenBank/DDBJ databases">
        <title>Whole genome shotgun sequence of Cellulomonas gelida NBRC 3748.</title>
        <authorList>
            <person name="Hosoyama A."/>
            <person name="Uohara A."/>
            <person name="Ohji S."/>
            <person name="Ichikawa N."/>
        </authorList>
    </citation>
    <scope>NUCLEOTIDE SEQUENCE [LARGE SCALE GENOMIC DNA]</scope>
    <source>
        <strain evidence="8 9">NBRC 3748</strain>
    </source>
</reference>
<dbReference type="CDD" id="cd02516">
    <property type="entry name" value="CDP-ME_synthetase"/>
    <property type="match status" value="1"/>
</dbReference>
<comment type="pathway">
    <text evidence="2 7">Isoprenoid biosynthesis; isopentenyl diphosphate biosynthesis via DXP pathway; isopentenyl diphosphate from 1-deoxy-D-xylulose 5-phosphate: step 2/6.</text>
</comment>
<dbReference type="SUPFAM" id="SSF53448">
    <property type="entry name" value="Nucleotide-diphospho-sugar transferases"/>
    <property type="match status" value="1"/>
</dbReference>
<evidence type="ECO:0000256" key="1">
    <source>
        <dbReference type="ARBA" id="ARBA00001282"/>
    </source>
</evidence>
<gene>
    <name evidence="7 8" type="primary">ispD</name>
    <name evidence="8" type="ORF">CGE01nite_28620</name>
</gene>
<comment type="similarity">
    <text evidence="3 7">Belongs to the IspD/TarI cytidylyltransferase family. IspD subfamily.</text>
</comment>
<dbReference type="PROSITE" id="PS01295">
    <property type="entry name" value="ISPD"/>
    <property type="match status" value="1"/>
</dbReference>
<dbReference type="AlphaFoldDB" id="A0A4Y3KMH1"/>
<dbReference type="UniPathway" id="UPA00056">
    <property type="reaction ID" value="UER00093"/>
</dbReference>
<keyword evidence="5 7" id="KW-0548">Nucleotidyltransferase</keyword>
<feature type="site" description="Positions MEP for the nucleophilic attack" evidence="7">
    <location>
        <position position="236"/>
    </location>
</feature>
<dbReference type="RefSeq" id="WP_141371488.1">
    <property type="nucleotide sequence ID" value="NZ_BJLQ01000040.1"/>
</dbReference>
<dbReference type="InterPro" id="IPR029044">
    <property type="entry name" value="Nucleotide-diphossugar_trans"/>
</dbReference>
<dbReference type="Gene3D" id="3.90.550.10">
    <property type="entry name" value="Spore Coat Polysaccharide Biosynthesis Protein SpsA, Chain A"/>
    <property type="match status" value="1"/>
</dbReference>
<keyword evidence="9" id="KW-1185">Reference proteome</keyword>
<comment type="function">
    <text evidence="7">Catalyzes the formation of 4-diphosphocytidyl-2-C-methyl-D-erythritol from CTP and 2-C-methyl-D-erythritol 4-phosphate (MEP).</text>
</comment>
<name>A0A4Y3KMH1_9CELL</name>
<evidence type="ECO:0000256" key="6">
    <source>
        <dbReference type="ARBA" id="ARBA00023229"/>
    </source>
</evidence>
<evidence type="ECO:0000256" key="7">
    <source>
        <dbReference type="HAMAP-Rule" id="MF_00108"/>
    </source>
</evidence>
<evidence type="ECO:0000256" key="3">
    <source>
        <dbReference type="ARBA" id="ARBA00009789"/>
    </source>
</evidence>
<feature type="site" description="Transition state stabilizer" evidence="7">
    <location>
        <position position="22"/>
    </location>
</feature>
<comment type="catalytic activity">
    <reaction evidence="1 7">
        <text>2-C-methyl-D-erythritol 4-phosphate + CTP + H(+) = 4-CDP-2-C-methyl-D-erythritol + diphosphate</text>
        <dbReference type="Rhea" id="RHEA:13429"/>
        <dbReference type="ChEBI" id="CHEBI:15378"/>
        <dbReference type="ChEBI" id="CHEBI:33019"/>
        <dbReference type="ChEBI" id="CHEBI:37563"/>
        <dbReference type="ChEBI" id="CHEBI:57823"/>
        <dbReference type="ChEBI" id="CHEBI:58262"/>
        <dbReference type="EC" id="2.7.7.60"/>
    </reaction>
</comment>
<dbReference type="InterPro" id="IPR001228">
    <property type="entry name" value="IspD"/>
</dbReference>
<comment type="caution">
    <text evidence="8">The sequence shown here is derived from an EMBL/GenBank/DDBJ whole genome shotgun (WGS) entry which is preliminary data.</text>
</comment>
<proteinExistence type="inferred from homology"/>
<feature type="site" description="Positions MEP for the nucleophilic attack" evidence="7">
    <location>
        <position position="176"/>
    </location>
</feature>
<dbReference type="OrthoDB" id="9802561at2"/>
<keyword evidence="4 7" id="KW-0808">Transferase</keyword>
<dbReference type="HAMAP" id="MF_00108">
    <property type="entry name" value="IspD"/>
    <property type="match status" value="1"/>
</dbReference>
<dbReference type="InterPro" id="IPR018294">
    <property type="entry name" value="ISPD_synthase_CS"/>
</dbReference>
<evidence type="ECO:0000256" key="5">
    <source>
        <dbReference type="ARBA" id="ARBA00022695"/>
    </source>
</evidence>
<evidence type="ECO:0000256" key="4">
    <source>
        <dbReference type="ARBA" id="ARBA00022679"/>
    </source>
</evidence>
<evidence type="ECO:0000313" key="8">
    <source>
        <dbReference type="EMBL" id="GEA85611.1"/>
    </source>
</evidence>
<dbReference type="FunFam" id="3.90.550.10:FF:000003">
    <property type="entry name" value="2-C-methyl-D-erythritol 4-phosphate cytidylyltransferase"/>
    <property type="match status" value="1"/>
</dbReference>
<dbReference type="PANTHER" id="PTHR32125">
    <property type="entry name" value="2-C-METHYL-D-ERYTHRITOL 4-PHOSPHATE CYTIDYLYLTRANSFERASE, CHLOROPLASTIC"/>
    <property type="match status" value="1"/>
</dbReference>
<dbReference type="Pfam" id="PF01128">
    <property type="entry name" value="IspD"/>
    <property type="match status" value="1"/>
</dbReference>
<dbReference type="NCBIfam" id="TIGR00453">
    <property type="entry name" value="ispD"/>
    <property type="match status" value="1"/>
</dbReference>
<dbReference type="EMBL" id="BJLQ01000040">
    <property type="protein sequence ID" value="GEA85611.1"/>
    <property type="molecule type" value="Genomic_DNA"/>
</dbReference>
<dbReference type="GO" id="GO:0050518">
    <property type="term" value="F:2-C-methyl-D-erythritol 4-phosphate cytidylyltransferase activity"/>
    <property type="evidence" value="ECO:0007669"/>
    <property type="project" value="UniProtKB-UniRule"/>
</dbReference>